<protein>
    <submittedName>
        <fullName evidence="8">Efflux RND transporter periplasmic adaptor subunit</fullName>
    </submittedName>
</protein>
<dbReference type="SUPFAM" id="SSF111369">
    <property type="entry name" value="HlyD-like secretion proteins"/>
    <property type="match status" value="1"/>
</dbReference>
<evidence type="ECO:0000259" key="5">
    <source>
        <dbReference type="Pfam" id="PF25954"/>
    </source>
</evidence>
<dbReference type="PANTHER" id="PTHR30097">
    <property type="entry name" value="CATION EFFLUX SYSTEM PROTEIN CUSB"/>
    <property type="match status" value="1"/>
</dbReference>
<dbReference type="Gene3D" id="2.40.30.170">
    <property type="match status" value="1"/>
</dbReference>
<feature type="domain" description="CzcB-like C-terminal circularly permuted SH3-like" evidence="7">
    <location>
        <begin position="440"/>
        <end position="500"/>
    </location>
</feature>
<evidence type="ECO:0000313" key="9">
    <source>
        <dbReference type="Proteomes" id="UP001291309"/>
    </source>
</evidence>
<gene>
    <name evidence="8" type="ORF">SYV04_26035</name>
</gene>
<dbReference type="InterPro" id="IPR051909">
    <property type="entry name" value="MFP_Cation_Efflux"/>
</dbReference>
<dbReference type="Gene3D" id="2.40.50.100">
    <property type="match status" value="1"/>
</dbReference>
<organism evidence="8 9">
    <name type="scientific">Hyalangium rubrum</name>
    <dbReference type="NCBI Taxonomy" id="3103134"/>
    <lineage>
        <taxon>Bacteria</taxon>
        <taxon>Pseudomonadati</taxon>
        <taxon>Myxococcota</taxon>
        <taxon>Myxococcia</taxon>
        <taxon>Myxococcales</taxon>
        <taxon>Cystobacterineae</taxon>
        <taxon>Archangiaceae</taxon>
        <taxon>Hyalangium</taxon>
    </lineage>
</organism>
<evidence type="ECO:0000256" key="3">
    <source>
        <dbReference type="SAM" id="Coils"/>
    </source>
</evidence>
<dbReference type="InterPro" id="IPR006143">
    <property type="entry name" value="RND_pump_MFP"/>
</dbReference>
<dbReference type="Gene3D" id="1.10.287.470">
    <property type="entry name" value="Helix hairpin bin"/>
    <property type="match status" value="1"/>
</dbReference>
<dbReference type="NCBIfam" id="TIGR01730">
    <property type="entry name" value="RND_mfp"/>
    <property type="match status" value="1"/>
</dbReference>
<feature type="domain" description="CusB-like beta-barrel" evidence="5">
    <location>
        <begin position="356"/>
        <end position="431"/>
    </location>
</feature>
<dbReference type="InterPro" id="IPR058648">
    <property type="entry name" value="HH_CzcB-like"/>
</dbReference>
<dbReference type="PANTHER" id="PTHR30097:SF4">
    <property type="entry name" value="SLR6042 PROTEIN"/>
    <property type="match status" value="1"/>
</dbReference>
<proteinExistence type="inferred from homology"/>
<dbReference type="EMBL" id="JAXIVS010000009">
    <property type="protein sequence ID" value="MDY7229880.1"/>
    <property type="molecule type" value="Genomic_DNA"/>
</dbReference>
<keyword evidence="3" id="KW-0175">Coiled coil</keyword>
<dbReference type="Proteomes" id="UP001291309">
    <property type="component" value="Unassembled WGS sequence"/>
</dbReference>
<evidence type="ECO:0000256" key="1">
    <source>
        <dbReference type="ARBA" id="ARBA00009477"/>
    </source>
</evidence>
<dbReference type="InterPro" id="IPR058649">
    <property type="entry name" value="CzcB_C"/>
</dbReference>
<comment type="caution">
    <text evidence="8">The sequence shown here is derived from an EMBL/GenBank/DDBJ whole genome shotgun (WGS) entry which is preliminary data.</text>
</comment>
<evidence type="ECO:0000259" key="6">
    <source>
        <dbReference type="Pfam" id="PF25973"/>
    </source>
</evidence>
<dbReference type="Pfam" id="PF25954">
    <property type="entry name" value="Beta-barrel_RND_2"/>
    <property type="match status" value="1"/>
</dbReference>
<reference evidence="8 9" key="1">
    <citation type="submission" date="2023-12" db="EMBL/GenBank/DDBJ databases">
        <title>the genome sequence of Hyalangium sp. s54d21.</title>
        <authorList>
            <person name="Zhang X."/>
        </authorList>
    </citation>
    <scope>NUCLEOTIDE SEQUENCE [LARGE SCALE GENOMIC DNA]</scope>
    <source>
        <strain evidence="9">s54d21</strain>
    </source>
</reference>
<dbReference type="Gene3D" id="2.40.420.20">
    <property type="match status" value="1"/>
</dbReference>
<dbReference type="InterPro" id="IPR058792">
    <property type="entry name" value="Beta-barrel_RND_2"/>
</dbReference>
<comment type="similarity">
    <text evidence="1">Belongs to the membrane fusion protein (MFP) (TC 8.A.1) family.</text>
</comment>
<dbReference type="PROSITE" id="PS51257">
    <property type="entry name" value="PROKAR_LIPOPROTEIN"/>
    <property type="match status" value="1"/>
</dbReference>
<keyword evidence="2" id="KW-0813">Transport</keyword>
<evidence type="ECO:0000313" key="8">
    <source>
        <dbReference type="EMBL" id="MDY7229880.1"/>
    </source>
</evidence>
<keyword evidence="9" id="KW-1185">Reference proteome</keyword>
<feature type="domain" description="CzcB-like barrel-sandwich hybrid" evidence="6">
    <location>
        <begin position="211"/>
        <end position="353"/>
    </location>
</feature>
<dbReference type="Pfam" id="PF25973">
    <property type="entry name" value="BSH_CzcB"/>
    <property type="match status" value="1"/>
</dbReference>
<accession>A0ABU5H8S8</accession>
<feature type="coiled-coil region" evidence="3">
    <location>
        <begin position="279"/>
        <end position="306"/>
    </location>
</feature>
<name>A0ABU5H8S8_9BACT</name>
<dbReference type="Pfam" id="PF25975">
    <property type="entry name" value="CzcB_C"/>
    <property type="match status" value="1"/>
</dbReference>
<dbReference type="Pfam" id="PF25893">
    <property type="entry name" value="HH_CzcB"/>
    <property type="match status" value="1"/>
</dbReference>
<evidence type="ECO:0000259" key="7">
    <source>
        <dbReference type="Pfam" id="PF25975"/>
    </source>
</evidence>
<dbReference type="RefSeq" id="WP_321548600.1">
    <property type="nucleotide sequence ID" value="NZ_JAXIVS010000009.1"/>
</dbReference>
<feature type="domain" description="CzcB-like alpha-helical hairpin" evidence="4">
    <location>
        <begin position="252"/>
        <end position="309"/>
    </location>
</feature>
<dbReference type="InterPro" id="IPR058647">
    <property type="entry name" value="BSH_CzcB-like"/>
</dbReference>
<evidence type="ECO:0000256" key="2">
    <source>
        <dbReference type="ARBA" id="ARBA00022448"/>
    </source>
</evidence>
<evidence type="ECO:0000259" key="4">
    <source>
        <dbReference type="Pfam" id="PF25893"/>
    </source>
</evidence>
<sequence length="519" mass="54120">MGARIGPVALALLLLAGGAGCSKEKAEAKAAAPPAGAGKTAEAAGPQALKLCEHGVPADLCTRCTPELIDVFKAEGDWCEEHALPLSHCKVHNPHLTFTAQPPLPADWCKEHNLPESKCTKCHPNLIAKFVEAGDYCREHGFPESACPFCHPELVRAVGLVPPAEQPFTTKVRLASAETVKEAGIQTQPVRAQRFGRTLDVVGRLDFNQNRLAHLSSRGDALVLEVKVDVGDAVKAGQPLLVFASGSVGADQAQLSAARARVATARATLEREQSLTQKGISAQKDVDEARAQLAQAEAEYEAARSSLGAAGAAADGTGGRYTLTAPFAGTVVARDAVAGLNVGAGHVVLQVADLSTLWAQLDVPEADAGQVLAGQKVTLSLEGVGGQKLEATLTRVGAAVDPATRTVPARVELPNPGGRLKAGTFVRAQIQVAAEHEALLVPRDSIQRAEGRTLVFVRKEEGQYHPTVVELGAAQDDQVEVVKGLSPGDELVTTGAFLLKTEILKDSIGAGCCEEGGGE</sequence>